<comment type="caution">
    <text evidence="2">The sequence shown here is derived from an EMBL/GenBank/DDBJ whole genome shotgun (WGS) entry which is preliminary data.</text>
</comment>
<keyword evidence="3" id="KW-1185">Reference proteome</keyword>
<dbReference type="RefSeq" id="WP_419150989.1">
    <property type="nucleotide sequence ID" value="NZ_JAUSTR010000001.1"/>
</dbReference>
<organism evidence="2 3">
    <name type="scientific">Aeribacillus alveayuensis</name>
    <dbReference type="NCBI Taxonomy" id="279215"/>
    <lineage>
        <taxon>Bacteria</taxon>
        <taxon>Bacillati</taxon>
        <taxon>Bacillota</taxon>
        <taxon>Bacilli</taxon>
        <taxon>Bacillales</taxon>
        <taxon>Bacillaceae</taxon>
        <taxon>Aeribacillus</taxon>
    </lineage>
</organism>
<sequence length="79" mass="9195">MKRLLYFCLSIGLLFYSLPYLSVTKSLEQTIFSLTWLIFALCTIGGNLYGYLDQDKKYNVLKGKKTTSNKYKRQQSSLH</sequence>
<accession>A0ABT9VJD9</accession>
<reference evidence="2 3" key="1">
    <citation type="submission" date="2023-07" db="EMBL/GenBank/DDBJ databases">
        <title>Genomic Encyclopedia of Type Strains, Phase IV (KMG-IV): sequencing the most valuable type-strain genomes for metagenomic binning, comparative biology and taxonomic classification.</title>
        <authorList>
            <person name="Goeker M."/>
        </authorList>
    </citation>
    <scope>NUCLEOTIDE SEQUENCE [LARGE SCALE GENOMIC DNA]</scope>
    <source>
        <strain evidence="2 3">DSM 19092</strain>
    </source>
</reference>
<evidence type="ECO:0000313" key="2">
    <source>
        <dbReference type="EMBL" id="MDQ0161073.1"/>
    </source>
</evidence>
<dbReference type="Proteomes" id="UP001225646">
    <property type="component" value="Unassembled WGS sequence"/>
</dbReference>
<gene>
    <name evidence="2" type="ORF">J2S06_000143</name>
</gene>
<evidence type="ECO:0000256" key="1">
    <source>
        <dbReference type="SAM" id="Phobius"/>
    </source>
</evidence>
<evidence type="ECO:0000313" key="3">
    <source>
        <dbReference type="Proteomes" id="UP001225646"/>
    </source>
</evidence>
<dbReference type="EMBL" id="JAUSTR010000001">
    <property type="protein sequence ID" value="MDQ0161073.1"/>
    <property type="molecule type" value="Genomic_DNA"/>
</dbReference>
<keyword evidence="1" id="KW-1133">Transmembrane helix</keyword>
<protein>
    <submittedName>
        <fullName evidence="2">Uncharacterized protein</fullName>
    </submittedName>
</protein>
<keyword evidence="1" id="KW-0812">Transmembrane</keyword>
<proteinExistence type="predicted"/>
<name>A0ABT9VJD9_9BACI</name>
<keyword evidence="1" id="KW-0472">Membrane</keyword>
<feature type="transmembrane region" description="Helical" evidence="1">
    <location>
        <begin position="34"/>
        <end position="52"/>
    </location>
</feature>